<reference evidence="2" key="1">
    <citation type="submission" date="2023-10" db="EMBL/GenBank/DDBJ databases">
        <authorList>
            <person name="Chen Y."/>
            <person name="Shah S."/>
            <person name="Dougan E. K."/>
            <person name="Thang M."/>
            <person name="Chan C."/>
        </authorList>
    </citation>
    <scope>NUCLEOTIDE SEQUENCE [LARGE SCALE GENOMIC DNA]</scope>
</reference>
<comment type="caution">
    <text evidence="2">The sequence shown here is derived from an EMBL/GenBank/DDBJ whole genome shotgun (WGS) entry which is preliminary data.</text>
</comment>
<sequence length="356" mass="37595">MATEVRICGLGSVCTLFAEPTWTVRRLKQAAQEATGVPARELRLLTGSREHGELERLGGVLSARGDVACGAPLELSCVRRCPEQARWLEAVAADATGDFLGEAPAHVRADREVVLAAVAQNGRALAHACDELRGDREVVLLALEDREDPDALCHDQDAARDLEAGCPRCAVPPPRGMDRSDVVTVFGPDAGDCIWFDEVASGAQCGVRILGALGRGALAAGRLAPAKRGRFAAVRAGALRRQRDCSVAGVSRRACRGKVCSRMGAADGAAFKLKRKLGGSWIWRSDAGGAFKAPPALFGQGAPFETALSITCGLCGNSRVVEELQEAPGTTAPLVGTWRWQLAEETFGGKECRIAS</sequence>
<dbReference type="CDD" id="cd17039">
    <property type="entry name" value="Ubl_ubiquitin_like"/>
    <property type="match status" value="1"/>
</dbReference>
<name>A0ABN9VUR9_9DINO</name>
<organism evidence="2 3">
    <name type="scientific">Prorocentrum cordatum</name>
    <dbReference type="NCBI Taxonomy" id="2364126"/>
    <lineage>
        <taxon>Eukaryota</taxon>
        <taxon>Sar</taxon>
        <taxon>Alveolata</taxon>
        <taxon>Dinophyceae</taxon>
        <taxon>Prorocentrales</taxon>
        <taxon>Prorocentraceae</taxon>
        <taxon>Prorocentrum</taxon>
    </lineage>
</organism>
<evidence type="ECO:0000313" key="3">
    <source>
        <dbReference type="Proteomes" id="UP001189429"/>
    </source>
</evidence>
<dbReference type="EMBL" id="CAUYUJ010017726">
    <property type="protein sequence ID" value="CAK0877323.1"/>
    <property type="molecule type" value="Genomic_DNA"/>
</dbReference>
<feature type="domain" description="DUF4116" evidence="1">
    <location>
        <begin position="110"/>
        <end position="152"/>
    </location>
</feature>
<proteinExistence type="predicted"/>
<protein>
    <recommendedName>
        <fullName evidence="1">DUF4116 domain-containing protein</fullName>
    </recommendedName>
</protein>
<evidence type="ECO:0000313" key="2">
    <source>
        <dbReference type="EMBL" id="CAK0877323.1"/>
    </source>
</evidence>
<accession>A0ABN9VUR9</accession>
<dbReference type="Pfam" id="PF13475">
    <property type="entry name" value="DUF4116"/>
    <property type="match status" value="1"/>
</dbReference>
<dbReference type="InterPro" id="IPR025197">
    <property type="entry name" value="DUF4116"/>
</dbReference>
<keyword evidence="3" id="KW-1185">Reference proteome</keyword>
<gene>
    <name evidence="2" type="ORF">PCOR1329_LOCUS61425</name>
</gene>
<dbReference type="Proteomes" id="UP001189429">
    <property type="component" value="Unassembled WGS sequence"/>
</dbReference>
<evidence type="ECO:0000259" key="1">
    <source>
        <dbReference type="Pfam" id="PF13475"/>
    </source>
</evidence>